<evidence type="ECO:0000313" key="2">
    <source>
        <dbReference type="EMBL" id="WCT76503.1"/>
    </source>
</evidence>
<dbReference type="PROSITE" id="PS51257">
    <property type="entry name" value="PROKAR_LIPOPROTEIN"/>
    <property type="match status" value="1"/>
</dbReference>
<dbReference type="Pfam" id="PF01593">
    <property type="entry name" value="Amino_oxidase"/>
    <property type="match status" value="1"/>
</dbReference>
<dbReference type="RefSeq" id="WP_273616944.1">
    <property type="nucleotide sequence ID" value="NZ_CP117417.1"/>
</dbReference>
<protein>
    <submittedName>
        <fullName evidence="2">NAD(P)-binding protein</fullName>
    </submittedName>
</protein>
<evidence type="ECO:0000259" key="1">
    <source>
        <dbReference type="Pfam" id="PF01593"/>
    </source>
</evidence>
<evidence type="ECO:0000313" key="3">
    <source>
        <dbReference type="Proteomes" id="UP001218231"/>
    </source>
</evidence>
<dbReference type="InterPro" id="IPR002937">
    <property type="entry name" value="Amino_oxidase"/>
</dbReference>
<keyword evidence="3" id="KW-1185">Reference proteome</keyword>
<dbReference type="SUPFAM" id="SSF51905">
    <property type="entry name" value="FAD/NAD(P)-binding domain"/>
    <property type="match status" value="1"/>
</dbReference>
<sequence>MRADLWRRRDVVAAGMAGAVGMALGGCGQADGTPFPGALLGPDMARGHAIRDGKLPKAVGPEERIPLVIAGGGVAGLAAGWRLAEAGFADFALFELEDVAGGNARGGANGVTAFPWGAHYLPIPNREARALIHMLRGFGMITGQDAEGAPVYDPFQLCADLEERLLWRGKWQEGLVPTTGLSPQDAAQWRRFDAAMEAFRRAVGRDGRPAFTSPSALSSRDETYAALDRISFADWLKAEDYTAAPLLAHLRYCTRDDYGSEPGAVSAWAGIHYFAGRCGWAADGAGESELTWPEGNARLARLMAGRIGARLRPRHSVAHVARDGGDVLVDVFDHQAGAARRIRAQAVVLAMPDLVARHVAPGFAGTSRFSYAPWVVANVAVSRMPWGPGAGLAWDNVSSTSASLGYVVANHQTSSAADGPGVLTWYQALSQGDPVTLRKGLLARGLGEWQREIAADLLAMNPELEGRIERIDVWRWGHAMVRPTVGFRSDPARMAAQAMNGPVFRAHSDLSGLSLFEEAHYHGVLAAERALAHLGRGVESLL</sequence>
<dbReference type="Gene3D" id="3.50.50.60">
    <property type="entry name" value="FAD/NAD(P)-binding domain"/>
    <property type="match status" value="1"/>
</dbReference>
<dbReference type="EMBL" id="CP117417">
    <property type="protein sequence ID" value="WCT76503.1"/>
    <property type="molecule type" value="Genomic_DNA"/>
</dbReference>
<reference evidence="2 3" key="1">
    <citation type="submission" date="2023-02" db="EMBL/GenBank/DDBJ databases">
        <title>Genome sequence of Novosphingobium humi KACC 19094.</title>
        <authorList>
            <person name="Kim S."/>
            <person name="Heo J."/>
            <person name="Kwon S.-W."/>
        </authorList>
    </citation>
    <scope>NUCLEOTIDE SEQUENCE [LARGE SCALE GENOMIC DNA]</scope>
    <source>
        <strain evidence="2 3">KACC 19094</strain>
    </source>
</reference>
<gene>
    <name evidence="2" type="ORF">PQ457_11200</name>
</gene>
<dbReference type="Proteomes" id="UP001218231">
    <property type="component" value="Chromosome"/>
</dbReference>
<name>A0ABY7TTG1_9SPHN</name>
<organism evidence="2 3">
    <name type="scientific">Novosphingobium humi</name>
    <dbReference type="NCBI Taxonomy" id="2282397"/>
    <lineage>
        <taxon>Bacteria</taxon>
        <taxon>Pseudomonadati</taxon>
        <taxon>Pseudomonadota</taxon>
        <taxon>Alphaproteobacteria</taxon>
        <taxon>Sphingomonadales</taxon>
        <taxon>Sphingomonadaceae</taxon>
        <taxon>Novosphingobium</taxon>
    </lineage>
</organism>
<proteinExistence type="predicted"/>
<feature type="domain" description="Amine oxidase" evidence="1">
    <location>
        <begin position="74"/>
        <end position="357"/>
    </location>
</feature>
<accession>A0ABY7TTG1</accession>
<dbReference type="InterPro" id="IPR036188">
    <property type="entry name" value="FAD/NAD-bd_sf"/>
</dbReference>